<name>A0ABP9CK72_9PSEU</name>
<dbReference type="Proteomes" id="UP001500928">
    <property type="component" value="Unassembled WGS sequence"/>
</dbReference>
<proteinExistence type="predicted"/>
<feature type="compositionally biased region" description="Low complexity" evidence="1">
    <location>
        <begin position="21"/>
        <end position="30"/>
    </location>
</feature>
<sequence length="124" mass="12444">MDSVPPAHGPARFDDLLAQLGIDGADAGDGSDPRPDGPPPELPEVVEAVTGRARDLHRLADRLGADAAGDDAGTLSAVALLRAHAGRVGDLAEHLAAAGADRTTSETEPGSDDTGPRGVPRSVG</sequence>
<organism evidence="2 3">
    <name type="scientific">Actinomycetospora chlora</name>
    <dbReference type="NCBI Taxonomy" id="663608"/>
    <lineage>
        <taxon>Bacteria</taxon>
        <taxon>Bacillati</taxon>
        <taxon>Actinomycetota</taxon>
        <taxon>Actinomycetes</taxon>
        <taxon>Pseudonocardiales</taxon>
        <taxon>Pseudonocardiaceae</taxon>
        <taxon>Actinomycetospora</taxon>
    </lineage>
</organism>
<gene>
    <name evidence="2" type="ORF">GCM10023200_57170</name>
</gene>
<evidence type="ECO:0000313" key="3">
    <source>
        <dbReference type="Proteomes" id="UP001500928"/>
    </source>
</evidence>
<evidence type="ECO:0000256" key="1">
    <source>
        <dbReference type="SAM" id="MobiDB-lite"/>
    </source>
</evidence>
<comment type="caution">
    <text evidence="2">The sequence shown here is derived from an EMBL/GenBank/DDBJ whole genome shotgun (WGS) entry which is preliminary data.</text>
</comment>
<evidence type="ECO:0000313" key="2">
    <source>
        <dbReference type="EMBL" id="GAA4811934.1"/>
    </source>
</evidence>
<accession>A0ABP9CK72</accession>
<feature type="region of interest" description="Disordered" evidence="1">
    <location>
        <begin position="96"/>
        <end position="124"/>
    </location>
</feature>
<feature type="region of interest" description="Disordered" evidence="1">
    <location>
        <begin position="21"/>
        <end position="43"/>
    </location>
</feature>
<protein>
    <submittedName>
        <fullName evidence="2">Uncharacterized protein</fullName>
    </submittedName>
</protein>
<dbReference type="RefSeq" id="WP_345424388.1">
    <property type="nucleotide sequence ID" value="NZ_BAABHO010000078.1"/>
</dbReference>
<reference evidence="3" key="1">
    <citation type="journal article" date="2019" name="Int. J. Syst. Evol. Microbiol.">
        <title>The Global Catalogue of Microorganisms (GCM) 10K type strain sequencing project: providing services to taxonomists for standard genome sequencing and annotation.</title>
        <authorList>
            <consortium name="The Broad Institute Genomics Platform"/>
            <consortium name="The Broad Institute Genome Sequencing Center for Infectious Disease"/>
            <person name="Wu L."/>
            <person name="Ma J."/>
        </authorList>
    </citation>
    <scope>NUCLEOTIDE SEQUENCE [LARGE SCALE GENOMIC DNA]</scope>
    <source>
        <strain evidence="3">JCM 17979</strain>
    </source>
</reference>
<keyword evidence="3" id="KW-1185">Reference proteome</keyword>
<dbReference type="EMBL" id="BAABHO010000078">
    <property type="protein sequence ID" value="GAA4811934.1"/>
    <property type="molecule type" value="Genomic_DNA"/>
</dbReference>